<evidence type="ECO:0000256" key="4">
    <source>
        <dbReference type="HAMAP-Rule" id="MF_00688"/>
    </source>
</evidence>
<dbReference type="STRING" id="349215.A11S_2269"/>
<comment type="function">
    <text evidence="4">Functions in the N-end rule pathway of protein degradation where it conjugates Leu, Phe and, less efficiently, Met from aminoacyl-tRNAs to the N-termini of proteins containing an N-terminal arginine or lysine.</text>
</comment>
<dbReference type="Pfam" id="PF03588">
    <property type="entry name" value="Leu_Phe_trans"/>
    <property type="match status" value="1"/>
</dbReference>
<gene>
    <name evidence="4" type="primary">aat</name>
    <name evidence="5" type="ORF">A11S_2269</name>
</gene>
<comment type="subcellular location">
    <subcellularLocation>
        <location evidence="4">Cytoplasm</location>
    </subcellularLocation>
</comment>
<evidence type="ECO:0000256" key="2">
    <source>
        <dbReference type="ARBA" id="ARBA00022679"/>
    </source>
</evidence>
<sequence length="244" mass="27486">MRAFYPQKVRALWNLSVDRMSANPPITIQDVLTAYAMGLFPMAERADEQGFYWYDPPLRGQMDIVRLHVPRSLKKFVLKSPFTITVDQDFPGVMAGCAARTDDRPQTWINDGIRTLFTDLHAAGFAHSIEVRNADGALVGGLYGLAIGAAFFGESMFSRASGASKTALIHLCARLWRGGFTLLDTQYLNPHLEQFGAYEIPRDQYLTRLHQAIPRPADFNLRGFPGLSEDQLIRAWFEMRATNQ</sequence>
<protein>
    <recommendedName>
        <fullName evidence="4">Leucyl/phenylalanyl-tRNA--protein transferase</fullName>
        <ecNumber evidence="4">2.3.2.6</ecNumber>
    </recommendedName>
    <alternativeName>
        <fullName evidence="4">L/F-transferase</fullName>
    </alternativeName>
    <alternativeName>
        <fullName evidence="4">Leucyltransferase</fullName>
    </alternativeName>
    <alternativeName>
        <fullName evidence="4">Phenyalanyltransferase</fullName>
    </alternativeName>
</protein>
<keyword evidence="2 4" id="KW-0808">Transferase</keyword>
<evidence type="ECO:0000313" key="6">
    <source>
        <dbReference type="Proteomes" id="UP000011932"/>
    </source>
</evidence>
<dbReference type="InterPro" id="IPR016181">
    <property type="entry name" value="Acyl_CoA_acyltransferase"/>
</dbReference>
<dbReference type="HOGENOM" id="CLU_075045_1_1_5"/>
<dbReference type="PATRIC" id="fig|349215.9.peg.2201"/>
<dbReference type="PANTHER" id="PTHR30098:SF2">
    <property type="entry name" value="LEUCYL_PHENYLALANYL-TRNA--PROTEIN TRANSFERASE"/>
    <property type="match status" value="1"/>
</dbReference>
<comment type="similarity">
    <text evidence="4">Belongs to the L/F-transferase family.</text>
</comment>
<dbReference type="AlphaFoldDB" id="M4VKP4"/>
<comment type="catalytic activity">
    <reaction evidence="4">
        <text>N-terminal L-lysyl-[protein] + L-leucyl-tRNA(Leu) = N-terminal L-leucyl-L-lysyl-[protein] + tRNA(Leu) + H(+)</text>
        <dbReference type="Rhea" id="RHEA:12340"/>
        <dbReference type="Rhea" id="RHEA-COMP:9613"/>
        <dbReference type="Rhea" id="RHEA-COMP:9622"/>
        <dbReference type="Rhea" id="RHEA-COMP:12670"/>
        <dbReference type="Rhea" id="RHEA-COMP:12671"/>
        <dbReference type="ChEBI" id="CHEBI:15378"/>
        <dbReference type="ChEBI" id="CHEBI:65249"/>
        <dbReference type="ChEBI" id="CHEBI:78442"/>
        <dbReference type="ChEBI" id="CHEBI:78494"/>
        <dbReference type="ChEBI" id="CHEBI:133043"/>
        <dbReference type="EC" id="2.3.2.6"/>
    </reaction>
</comment>
<dbReference type="InterPro" id="IPR042203">
    <property type="entry name" value="Leu/Phe-tRNA_Trfase_C"/>
</dbReference>
<keyword evidence="3 4" id="KW-0012">Acyltransferase</keyword>
<dbReference type="PANTHER" id="PTHR30098">
    <property type="entry name" value="LEUCYL/PHENYLALANYL-TRNA--PROTEIN TRANSFERASE"/>
    <property type="match status" value="1"/>
</dbReference>
<organism evidence="5 6">
    <name type="scientific">Micavibrio aeruginosavorus EPB</name>
    <dbReference type="NCBI Taxonomy" id="349215"/>
    <lineage>
        <taxon>Bacteria</taxon>
        <taxon>Pseudomonadati</taxon>
        <taxon>Bdellovibrionota</taxon>
        <taxon>Bdellovibrionia</taxon>
        <taxon>Bdellovibrionales</taxon>
        <taxon>Pseudobdellovibrionaceae</taxon>
        <taxon>Micavibrio</taxon>
    </lineage>
</organism>
<dbReference type="GO" id="GO:0030163">
    <property type="term" value="P:protein catabolic process"/>
    <property type="evidence" value="ECO:0007669"/>
    <property type="project" value="UniProtKB-UniRule"/>
</dbReference>
<comment type="catalytic activity">
    <reaction evidence="4">
        <text>N-terminal L-arginyl-[protein] + L-leucyl-tRNA(Leu) = N-terminal L-leucyl-L-arginyl-[protein] + tRNA(Leu) + H(+)</text>
        <dbReference type="Rhea" id="RHEA:50416"/>
        <dbReference type="Rhea" id="RHEA-COMP:9613"/>
        <dbReference type="Rhea" id="RHEA-COMP:9622"/>
        <dbReference type="Rhea" id="RHEA-COMP:12672"/>
        <dbReference type="Rhea" id="RHEA-COMP:12673"/>
        <dbReference type="ChEBI" id="CHEBI:15378"/>
        <dbReference type="ChEBI" id="CHEBI:64719"/>
        <dbReference type="ChEBI" id="CHEBI:78442"/>
        <dbReference type="ChEBI" id="CHEBI:78494"/>
        <dbReference type="ChEBI" id="CHEBI:133044"/>
        <dbReference type="EC" id="2.3.2.6"/>
    </reaction>
</comment>
<comment type="catalytic activity">
    <reaction evidence="4">
        <text>L-phenylalanyl-tRNA(Phe) + an N-terminal L-alpha-aminoacyl-[protein] = an N-terminal L-phenylalanyl-L-alpha-aminoacyl-[protein] + tRNA(Phe)</text>
        <dbReference type="Rhea" id="RHEA:43632"/>
        <dbReference type="Rhea" id="RHEA-COMP:9668"/>
        <dbReference type="Rhea" id="RHEA-COMP:9699"/>
        <dbReference type="Rhea" id="RHEA-COMP:10636"/>
        <dbReference type="Rhea" id="RHEA-COMP:10637"/>
        <dbReference type="ChEBI" id="CHEBI:78442"/>
        <dbReference type="ChEBI" id="CHEBI:78531"/>
        <dbReference type="ChEBI" id="CHEBI:78597"/>
        <dbReference type="ChEBI" id="CHEBI:83561"/>
        <dbReference type="EC" id="2.3.2.6"/>
    </reaction>
</comment>
<dbReference type="Proteomes" id="UP000011932">
    <property type="component" value="Chromosome"/>
</dbReference>
<dbReference type="SUPFAM" id="SSF55729">
    <property type="entry name" value="Acyl-CoA N-acyltransferases (Nat)"/>
    <property type="match status" value="1"/>
</dbReference>
<reference evidence="5 6" key="1">
    <citation type="journal article" date="2013" name="ISME J.">
        <title>By their genes ye shall know them: genomic signatures of predatory bacteria.</title>
        <authorList>
            <person name="Pasternak Z."/>
            <person name="Pietrokovski S."/>
            <person name="Rotem O."/>
            <person name="Gophna U."/>
            <person name="Lurie-Weinberger M.N."/>
            <person name="Jurkevitch E."/>
        </authorList>
    </citation>
    <scope>NUCLEOTIDE SEQUENCE [LARGE SCALE GENOMIC DNA]</scope>
    <source>
        <strain evidence="5">EPB</strain>
    </source>
</reference>
<dbReference type="InterPro" id="IPR004616">
    <property type="entry name" value="Leu/Phe-tRNA_Trfase"/>
</dbReference>
<dbReference type="EMBL" id="CP003538">
    <property type="protein sequence ID" value="AGH99065.1"/>
    <property type="molecule type" value="Genomic_DNA"/>
</dbReference>
<dbReference type="GO" id="GO:0008914">
    <property type="term" value="F:leucyl-tRNA--protein transferase activity"/>
    <property type="evidence" value="ECO:0007669"/>
    <property type="project" value="UniProtKB-UniRule"/>
</dbReference>
<dbReference type="Gene3D" id="3.40.630.70">
    <property type="entry name" value="Leucyl/phenylalanyl-tRNA-protein transferase, C-terminal domain"/>
    <property type="match status" value="1"/>
</dbReference>
<name>M4VKP4_9BACT</name>
<accession>M4VKP4</accession>
<keyword evidence="1 4" id="KW-0963">Cytoplasm</keyword>
<dbReference type="GO" id="GO:0005737">
    <property type="term" value="C:cytoplasm"/>
    <property type="evidence" value="ECO:0007669"/>
    <property type="project" value="UniProtKB-SubCell"/>
</dbReference>
<dbReference type="EC" id="2.3.2.6" evidence="4"/>
<dbReference type="KEGG" id="man:A11S_2269"/>
<evidence type="ECO:0000256" key="1">
    <source>
        <dbReference type="ARBA" id="ARBA00022490"/>
    </source>
</evidence>
<evidence type="ECO:0000256" key="3">
    <source>
        <dbReference type="ARBA" id="ARBA00023315"/>
    </source>
</evidence>
<dbReference type="NCBIfam" id="TIGR00667">
    <property type="entry name" value="aat"/>
    <property type="match status" value="1"/>
</dbReference>
<dbReference type="HAMAP" id="MF_00688">
    <property type="entry name" value="Leu_Phe_trans"/>
    <property type="match status" value="1"/>
</dbReference>
<evidence type="ECO:0000313" key="5">
    <source>
        <dbReference type="EMBL" id="AGH99065.1"/>
    </source>
</evidence>
<proteinExistence type="inferred from homology"/>